<protein>
    <recommendedName>
        <fullName evidence="1">MacB-like periplasmic core domain-containing protein</fullName>
    </recommendedName>
</protein>
<dbReference type="GO" id="GO:0005886">
    <property type="term" value="C:plasma membrane"/>
    <property type="evidence" value="ECO:0007669"/>
    <property type="project" value="TreeGrafter"/>
</dbReference>
<comment type="caution">
    <text evidence="2">The sequence shown here is derived from an EMBL/GenBank/DDBJ whole genome shotgun (WGS) entry which is preliminary data.</text>
</comment>
<dbReference type="GO" id="GO:0022857">
    <property type="term" value="F:transmembrane transporter activity"/>
    <property type="evidence" value="ECO:0007669"/>
    <property type="project" value="TreeGrafter"/>
</dbReference>
<proteinExistence type="predicted"/>
<accession>X1KG61</accession>
<feature type="non-terminal residue" evidence="2">
    <location>
        <position position="191"/>
    </location>
</feature>
<organism evidence="2">
    <name type="scientific">marine sediment metagenome</name>
    <dbReference type="NCBI Taxonomy" id="412755"/>
    <lineage>
        <taxon>unclassified sequences</taxon>
        <taxon>metagenomes</taxon>
        <taxon>ecological metagenomes</taxon>
    </lineage>
</organism>
<dbReference type="InterPro" id="IPR025857">
    <property type="entry name" value="MacB_PCD"/>
</dbReference>
<sequence>MLAIGEGASREAQEAIAQLGSSNVIIETVKPPEEETDAGKTEAVRRYGLTYADAEAIRNTIPNIQVVVPNREIEQEARYLNRRVAIRIKGTTPWHPEIERIRLIRGRFLSSIDMHHQLAICVLDDQVARKLFAFDDPLGLDVKIQGSYYRVVGIVSQTAMPVLAGGAATSIGDSGGAQGDIIYLPLTTARQ</sequence>
<feature type="domain" description="MacB-like periplasmic core" evidence="1">
    <location>
        <begin position="1"/>
        <end position="190"/>
    </location>
</feature>
<dbReference type="EMBL" id="BARU01036309">
    <property type="protein sequence ID" value="GAH89149.1"/>
    <property type="molecule type" value="Genomic_DNA"/>
</dbReference>
<evidence type="ECO:0000313" key="2">
    <source>
        <dbReference type="EMBL" id="GAH89149.1"/>
    </source>
</evidence>
<dbReference type="Pfam" id="PF12704">
    <property type="entry name" value="MacB_PCD"/>
    <property type="match status" value="1"/>
</dbReference>
<name>X1KG61_9ZZZZ</name>
<dbReference type="AlphaFoldDB" id="X1KG61"/>
<evidence type="ECO:0000259" key="1">
    <source>
        <dbReference type="Pfam" id="PF12704"/>
    </source>
</evidence>
<gene>
    <name evidence="2" type="ORF">S03H2_56719</name>
</gene>
<reference evidence="2" key="1">
    <citation type="journal article" date="2014" name="Front. Microbiol.">
        <title>High frequency of phylogenetically diverse reductive dehalogenase-homologous genes in deep subseafloor sedimentary metagenomes.</title>
        <authorList>
            <person name="Kawai M."/>
            <person name="Futagami T."/>
            <person name="Toyoda A."/>
            <person name="Takaki Y."/>
            <person name="Nishi S."/>
            <person name="Hori S."/>
            <person name="Arai W."/>
            <person name="Tsubouchi T."/>
            <person name="Morono Y."/>
            <person name="Uchiyama I."/>
            <person name="Ito T."/>
            <person name="Fujiyama A."/>
            <person name="Inagaki F."/>
            <person name="Takami H."/>
        </authorList>
    </citation>
    <scope>NUCLEOTIDE SEQUENCE</scope>
    <source>
        <strain evidence="2">Expedition CK06-06</strain>
    </source>
</reference>
<dbReference type="PANTHER" id="PTHR30572:SF4">
    <property type="entry name" value="ABC TRANSPORTER PERMEASE YTRF"/>
    <property type="match status" value="1"/>
</dbReference>
<dbReference type="InterPro" id="IPR050250">
    <property type="entry name" value="Macrolide_Exporter_MacB"/>
</dbReference>
<dbReference type="PANTHER" id="PTHR30572">
    <property type="entry name" value="MEMBRANE COMPONENT OF TRANSPORTER-RELATED"/>
    <property type="match status" value="1"/>
</dbReference>